<evidence type="ECO:0000313" key="4">
    <source>
        <dbReference type="EMBL" id="SOC11546.1"/>
    </source>
</evidence>
<protein>
    <submittedName>
        <fullName evidence="4">TetR family transcriptional regulator</fullName>
    </submittedName>
</protein>
<dbReference type="InterPro" id="IPR009057">
    <property type="entry name" value="Homeodomain-like_sf"/>
</dbReference>
<organism evidence="4 5">
    <name type="scientific">Ureibacillus xyleni</name>
    <dbReference type="NCBI Taxonomy" id="614648"/>
    <lineage>
        <taxon>Bacteria</taxon>
        <taxon>Bacillati</taxon>
        <taxon>Bacillota</taxon>
        <taxon>Bacilli</taxon>
        <taxon>Bacillales</taxon>
        <taxon>Caryophanaceae</taxon>
        <taxon>Ureibacillus</taxon>
    </lineage>
</organism>
<dbReference type="Proteomes" id="UP000219636">
    <property type="component" value="Unassembled WGS sequence"/>
</dbReference>
<dbReference type="OrthoDB" id="66596at2"/>
<evidence type="ECO:0000313" key="5">
    <source>
        <dbReference type="Proteomes" id="UP000219636"/>
    </source>
</evidence>
<gene>
    <name evidence="4" type="ORF">SAMN05880501_106205</name>
</gene>
<name>A0A285SUE5_9BACL</name>
<evidence type="ECO:0000256" key="2">
    <source>
        <dbReference type="PROSITE-ProRule" id="PRU00335"/>
    </source>
</evidence>
<dbReference type="AlphaFoldDB" id="A0A285SUE5"/>
<feature type="DNA-binding region" description="H-T-H motif" evidence="2">
    <location>
        <begin position="29"/>
        <end position="48"/>
    </location>
</feature>
<dbReference type="InterPro" id="IPR001647">
    <property type="entry name" value="HTH_TetR"/>
</dbReference>
<keyword evidence="1 2" id="KW-0238">DNA-binding</keyword>
<proteinExistence type="predicted"/>
<sequence length="192" mass="21741">MAPKSKFTKEQIIDTAFEIAKTDGINSITIRKVAENLGSSIAPIYVNFNDVNELIDEVIKKTRDISKQLLSEQNSGNPFHDIGVASLRFAKEYSTLFRDFVMNNYSLDQQDLDIKILIEMMKQDPLLTDFNEAELMNLLLKMRIFQTGLSIMVANGLMPEEFDDAKMINILDSTALELITGARLRKEENVDG</sequence>
<dbReference type="SUPFAM" id="SSF46689">
    <property type="entry name" value="Homeodomain-like"/>
    <property type="match status" value="1"/>
</dbReference>
<evidence type="ECO:0000256" key="1">
    <source>
        <dbReference type="ARBA" id="ARBA00023125"/>
    </source>
</evidence>
<dbReference type="EMBL" id="OBMQ01000006">
    <property type="protein sequence ID" value="SOC11546.1"/>
    <property type="molecule type" value="Genomic_DNA"/>
</dbReference>
<evidence type="ECO:0000259" key="3">
    <source>
        <dbReference type="PROSITE" id="PS50977"/>
    </source>
</evidence>
<keyword evidence="5" id="KW-1185">Reference proteome</keyword>
<dbReference type="RefSeq" id="WP_097073696.1">
    <property type="nucleotide sequence ID" value="NZ_OBMQ01000006.1"/>
</dbReference>
<dbReference type="PROSITE" id="PS50977">
    <property type="entry name" value="HTH_TETR_2"/>
    <property type="match status" value="1"/>
</dbReference>
<accession>A0A285SUE5</accession>
<dbReference type="Gene3D" id="1.10.357.10">
    <property type="entry name" value="Tetracycline Repressor, domain 2"/>
    <property type="match status" value="1"/>
</dbReference>
<feature type="domain" description="HTH tetR-type" evidence="3">
    <location>
        <begin position="6"/>
        <end position="66"/>
    </location>
</feature>
<dbReference type="GO" id="GO:0003677">
    <property type="term" value="F:DNA binding"/>
    <property type="evidence" value="ECO:0007669"/>
    <property type="project" value="UniProtKB-UniRule"/>
</dbReference>
<reference evidence="5" key="1">
    <citation type="submission" date="2017-08" db="EMBL/GenBank/DDBJ databases">
        <authorList>
            <person name="Varghese N."/>
            <person name="Submissions S."/>
        </authorList>
    </citation>
    <scope>NUCLEOTIDE SEQUENCE [LARGE SCALE GENOMIC DNA]</scope>
    <source>
        <strain evidence="5">JC22</strain>
    </source>
</reference>